<dbReference type="InterPro" id="IPR007167">
    <property type="entry name" value="Fe-transptr_FeoA-like"/>
</dbReference>
<sequence>MAMKRLSELGAGEGGRIVRVEADAAVQRRLLDMGLVRGEAVQVNRLAPLGDPMELVVKGYHLSLRRGESACIHIETEA</sequence>
<gene>
    <name evidence="3" type="ORF">METESE_20680</name>
</gene>
<feature type="domain" description="Ferrous iron transporter FeoA-like" evidence="2">
    <location>
        <begin position="4"/>
        <end position="76"/>
    </location>
</feature>
<dbReference type="InterPro" id="IPR052713">
    <property type="entry name" value="FeoA"/>
</dbReference>
<dbReference type="AlphaFoldDB" id="A0AA48GWT8"/>
<dbReference type="SMART" id="SM00899">
    <property type="entry name" value="FeoA"/>
    <property type="match status" value="1"/>
</dbReference>
<evidence type="ECO:0000259" key="2">
    <source>
        <dbReference type="SMART" id="SM00899"/>
    </source>
</evidence>
<reference evidence="3" key="1">
    <citation type="journal article" date="2023" name="Int. J. Syst. Evol. Microbiol.">
        <title>Mesoterricola silvestris gen. nov., sp. nov., Mesoterricola sediminis sp. nov., Geothrix oryzae sp. nov., Geothrix edaphica sp. nov., Geothrix rubra sp. nov., and Geothrix limicola sp. nov., six novel members of Acidobacteriota isolated from soils.</title>
        <authorList>
            <person name="Itoh H."/>
            <person name="Sugisawa Y."/>
            <person name="Mise K."/>
            <person name="Xu Z."/>
            <person name="Kuniyasu M."/>
            <person name="Ushijima N."/>
            <person name="Kawano K."/>
            <person name="Kobayashi E."/>
            <person name="Shiratori Y."/>
            <person name="Masuda Y."/>
            <person name="Senoo K."/>
        </authorList>
    </citation>
    <scope>NUCLEOTIDE SEQUENCE</scope>
    <source>
        <strain evidence="3">W786</strain>
    </source>
</reference>
<organism evidence="3 4">
    <name type="scientific">Mesoterricola sediminis</name>
    <dbReference type="NCBI Taxonomy" id="2927980"/>
    <lineage>
        <taxon>Bacteria</taxon>
        <taxon>Pseudomonadati</taxon>
        <taxon>Acidobacteriota</taxon>
        <taxon>Holophagae</taxon>
        <taxon>Holophagales</taxon>
        <taxon>Holophagaceae</taxon>
        <taxon>Mesoterricola</taxon>
    </lineage>
</organism>
<dbReference type="PANTHER" id="PTHR42954:SF2">
    <property type="entry name" value="FE(2+) TRANSPORT PROTEIN A"/>
    <property type="match status" value="1"/>
</dbReference>
<evidence type="ECO:0000313" key="4">
    <source>
        <dbReference type="Proteomes" id="UP001228113"/>
    </source>
</evidence>
<dbReference type="RefSeq" id="WP_243330491.1">
    <property type="nucleotide sequence ID" value="NZ_AP027081.1"/>
</dbReference>
<protein>
    <submittedName>
        <fullName evidence="3">Iron transporter FeoA</fullName>
    </submittedName>
</protein>
<dbReference type="Pfam" id="PF04023">
    <property type="entry name" value="FeoA"/>
    <property type="match status" value="1"/>
</dbReference>
<dbReference type="SUPFAM" id="SSF50037">
    <property type="entry name" value="C-terminal domain of transcriptional repressors"/>
    <property type="match status" value="1"/>
</dbReference>
<dbReference type="EMBL" id="AP027081">
    <property type="protein sequence ID" value="BDU77110.1"/>
    <property type="molecule type" value="Genomic_DNA"/>
</dbReference>
<keyword evidence="4" id="KW-1185">Reference proteome</keyword>
<evidence type="ECO:0000256" key="1">
    <source>
        <dbReference type="ARBA" id="ARBA00023004"/>
    </source>
</evidence>
<dbReference type="KEGG" id="msea:METESE_20680"/>
<dbReference type="PANTHER" id="PTHR42954">
    <property type="entry name" value="FE(2+) TRANSPORT PROTEIN A"/>
    <property type="match status" value="1"/>
</dbReference>
<dbReference type="InterPro" id="IPR008988">
    <property type="entry name" value="Transcriptional_repressor_C"/>
</dbReference>
<dbReference type="Gene3D" id="2.30.30.90">
    <property type="match status" value="1"/>
</dbReference>
<dbReference type="Proteomes" id="UP001228113">
    <property type="component" value="Chromosome"/>
</dbReference>
<keyword evidence="1" id="KW-0408">Iron</keyword>
<accession>A0AA48GWT8</accession>
<evidence type="ECO:0000313" key="3">
    <source>
        <dbReference type="EMBL" id="BDU77110.1"/>
    </source>
</evidence>
<proteinExistence type="predicted"/>
<dbReference type="InterPro" id="IPR038157">
    <property type="entry name" value="FeoA_core_dom"/>
</dbReference>
<name>A0AA48GWT8_9BACT</name>
<dbReference type="GO" id="GO:0046914">
    <property type="term" value="F:transition metal ion binding"/>
    <property type="evidence" value="ECO:0007669"/>
    <property type="project" value="InterPro"/>
</dbReference>